<organism evidence="2 3">
    <name type="scientific">Hydrocarboniphaga effusa AP103</name>
    <dbReference type="NCBI Taxonomy" id="1172194"/>
    <lineage>
        <taxon>Bacteria</taxon>
        <taxon>Pseudomonadati</taxon>
        <taxon>Pseudomonadota</taxon>
        <taxon>Gammaproteobacteria</taxon>
        <taxon>Nevskiales</taxon>
        <taxon>Nevskiaceae</taxon>
        <taxon>Hydrocarboniphaga</taxon>
    </lineage>
</organism>
<feature type="transmembrane region" description="Helical" evidence="1">
    <location>
        <begin position="537"/>
        <end position="554"/>
    </location>
</feature>
<protein>
    <submittedName>
        <fullName evidence="2">Uncharacterized protein</fullName>
    </submittedName>
</protein>
<feature type="transmembrane region" description="Helical" evidence="1">
    <location>
        <begin position="1335"/>
        <end position="1356"/>
    </location>
</feature>
<name>I7Z8M4_9GAMM</name>
<evidence type="ECO:0000256" key="1">
    <source>
        <dbReference type="SAM" id="Phobius"/>
    </source>
</evidence>
<gene>
    <name evidence="2" type="ORF">WQQ_44220</name>
</gene>
<keyword evidence="1" id="KW-0812">Transmembrane</keyword>
<dbReference type="PATRIC" id="fig|1172194.4.peg.4287"/>
<keyword evidence="3" id="KW-1185">Reference proteome</keyword>
<evidence type="ECO:0000313" key="3">
    <source>
        <dbReference type="Proteomes" id="UP000003704"/>
    </source>
</evidence>
<keyword evidence="1" id="KW-1133">Transmembrane helix</keyword>
<feature type="transmembrane region" description="Helical" evidence="1">
    <location>
        <begin position="506"/>
        <end position="525"/>
    </location>
</feature>
<comment type="caution">
    <text evidence="2">The sequence shown here is derived from an EMBL/GenBank/DDBJ whole genome shotgun (WGS) entry which is preliminary data.</text>
</comment>
<feature type="transmembrane region" description="Helical" evidence="1">
    <location>
        <begin position="1194"/>
        <end position="1215"/>
    </location>
</feature>
<proteinExistence type="predicted"/>
<feature type="transmembrane region" description="Helical" evidence="1">
    <location>
        <begin position="1227"/>
        <end position="1251"/>
    </location>
</feature>
<dbReference type="Proteomes" id="UP000003704">
    <property type="component" value="Unassembled WGS sequence"/>
</dbReference>
<accession>I7Z8M4</accession>
<feature type="transmembrane region" description="Helical" evidence="1">
    <location>
        <begin position="682"/>
        <end position="703"/>
    </location>
</feature>
<sequence>MSMSMMASTSLCAAPLPDEQVPAPLKPWIGWSLGGLDQRACPLAPGSDSVRLCAWPSNLRLELDADGGRFELSARLYAPGWLELPGGAEHWPQSVRSDGAAAPVALRGDRPALWLPAGSHRIEGELSWSRLPESLYVPAGVGLLSLSVDGSARPYPGRDDRGHLWLGRAAAGAAADRHLSLKVFRLVDDDIPLKLTTHIDIEAAGELRDEIIGPVLPPGFVPLSLGGSLPARLDEQNRLHVQLRPGLWSIEVTARAPGPVQALAAPANAAPWPDQEVWSLLAHEDLRVVEAGGAPAIDPRQTPMPEAWTGYPAFLLAPQAQLTLAEKQRGDPLGAHDQLSLQRQIWLDFDGRGYSVQDRLNGRLDSRWRLEATAPLTPGQVLVDGEPQLITRIGEAAAGVEVRHGQLDLVADSRIDEASRSLPVAGWNTDLQGVEASLHLPPGWRLLATSGTDGVPQTWIGRWSLLDLFVVLVASFAAFRLFGIGGGLLTLLALALTWHEPGAPRWAWLNLIAAIALSRALPEALKTGQLPAWLARYRALSLAIVVLIALPFAVQQLRLALYPQLELANASSMNLDLSAADEMPAGMNAMEAEPVAAPMPAPAPQMVRRGAEEALATAGKVEAYGGYGGASVSQQSIQRLDPKLLTQTGPGLPEWSWNRVQLSWSGPITADQRFRLWLSPPWLTRLLQLLGVGLVFAVIALWTRDSLGGRGLPTLRGVGAASAAGALLALAIALHADPLHAQEVQEPSSEFVAPNAPSPPEPRVLDQLRDRLLAAPDCAPACVQIARLGIELGDDGALTLRLSLDALAAASAPLPLQPAGAGTQGRIWQPAQLLLDGQPAALLRSGDGQLLVALPPGLHEAIVRGSLAGFDQLQLPLPLKPRLVTSNLRGWLLSGVSDQGQVADSLQLLRSRSGDPAMGSGEDDAQALPPLLIVTRTLRLGLSWDVETEVRREGVTHTPVLGSVPLLPGEQITGDAVRVVDGRVQLSLAPGQTTASWTSRLPVSPQLRLQAPESGDAVEVWRFDVSPLWHADFDGLPAISRQSENYWLPRFQPWPGETLTMRVSRPAGVPGRTVTLDSVRLLTSPAQRATDYELSFRLRASQGGQHAFVLPEGLAVQELRVDGQRQPARQEGGKLILPLHPGSQNFTLKLRSSTAISAQVRTLPLDLGLPGVNARLQLDLPPDRWVLWVGGPRLGPAVLFWGVLAVLVIVSAGLARLRLTPLRFWQWALLMIGLSQIPVWAAAIVAGWLVALGARERLVAGTGGSWLRFNLLQGALALLTVIALGLLFTAVAHGLLGSPEMQIAGNGSYASSLQWYQDRWEKNLPTACAISAPLWVYRVLMLLWALWLANALLGWLRWGWGRFTEGGVWRKAPARTAPDAAGGPMQN</sequence>
<feature type="transmembrane region" description="Helical" evidence="1">
    <location>
        <begin position="1271"/>
        <end position="1296"/>
    </location>
</feature>
<evidence type="ECO:0000313" key="2">
    <source>
        <dbReference type="EMBL" id="EIT67987.1"/>
    </source>
</evidence>
<dbReference type="EMBL" id="AKGD01000004">
    <property type="protein sequence ID" value="EIT67987.1"/>
    <property type="molecule type" value="Genomic_DNA"/>
</dbReference>
<keyword evidence="1" id="KW-0472">Membrane</keyword>
<reference evidence="2 3" key="1">
    <citation type="journal article" date="2012" name="J. Bacteriol.">
        <title>Genome Sequence of n-Alkane-Degrading Hydrocarboniphaga effusa Strain AP103T (ATCC BAA-332T).</title>
        <authorList>
            <person name="Chang H.K."/>
            <person name="Zylstra G.J."/>
            <person name="Chae J.C."/>
        </authorList>
    </citation>
    <scope>NUCLEOTIDE SEQUENCE [LARGE SCALE GENOMIC DNA]</scope>
    <source>
        <strain evidence="2 3">AP103</strain>
    </source>
</reference>
<feature type="transmembrane region" description="Helical" evidence="1">
    <location>
        <begin position="468"/>
        <end position="494"/>
    </location>
</feature>